<sequence>MKRLLGTLILIISILFLSGCSDFNKETFLYYNGYNDTKKKYFDDYSLIYKNNKYDLSMIAVRSDEIVDSNNYPYINYIVKWNVNDVEGLNLSCGNYALYSGYHFWHEGGNKYYLISGEEIEDYCGDSTHFELSIPGTDVKENIKIYRGESDKLEWEHVTDVNEGNTIIYIKQNISLFIYISLIIILAVTLIFIYSLIYKQNMNNFVKGTRVRKLPELSKVMILLFGISCITIVILIGLYEEKINLYNNNFIYYEVKENSTYYLPKFKNNNYELLSSRGRQEVYLDKQNSDDITFIFVLVDDDKKYHLDAMSFVYPNAAEFDRCNIELKEKETDYNGLQIGYLVECFITDDGEERSIFVISLGDTKEVDSKKVLVDVNTEYTYYKNAKGYYGLQKVSLIE</sequence>
<accession>U2EE20</accession>
<dbReference type="RefSeq" id="WP_008826752.1">
    <property type="nucleotide sequence ID" value="NZ_AFNU02000002.1"/>
</dbReference>
<feature type="transmembrane region" description="Helical" evidence="1">
    <location>
        <begin position="217"/>
        <end position="239"/>
    </location>
</feature>
<reference evidence="2 3" key="2">
    <citation type="journal article" date="2013" name="PLoS ONE">
        <title>INDIGO - INtegrated Data Warehouse of MIcrobial GenOmes with Examples from the Red Sea Extremophiles.</title>
        <authorList>
            <person name="Alam I."/>
            <person name="Antunes A."/>
            <person name="Kamau A.A."/>
            <person name="Ba Alawi W."/>
            <person name="Kalkatawi M."/>
            <person name="Stingl U."/>
            <person name="Bajic V.B."/>
        </authorList>
    </citation>
    <scope>NUCLEOTIDE SEQUENCE [LARGE SCALE GENOMIC DNA]</scope>
    <source>
        <strain evidence="2 3">SSD-17B</strain>
    </source>
</reference>
<dbReference type="InParanoid" id="U2EE20"/>
<keyword evidence="1" id="KW-1133">Transmembrane helix</keyword>
<dbReference type="AlphaFoldDB" id="U2EE20"/>
<organism evidence="2 3">
    <name type="scientific">Haloplasma contractile SSD-17B</name>
    <dbReference type="NCBI Taxonomy" id="1033810"/>
    <lineage>
        <taxon>Bacteria</taxon>
        <taxon>Bacillati</taxon>
        <taxon>Mycoplasmatota</taxon>
        <taxon>Mollicutes</taxon>
        <taxon>Haloplasmatales</taxon>
        <taxon>Haloplasmataceae</taxon>
        <taxon>Haloplasma</taxon>
    </lineage>
</organism>
<keyword evidence="3" id="KW-1185">Reference proteome</keyword>
<comment type="caution">
    <text evidence="2">The sequence shown here is derived from an EMBL/GenBank/DDBJ whole genome shotgun (WGS) entry which is preliminary data.</text>
</comment>
<name>U2EE20_9MOLU</name>
<dbReference type="PROSITE" id="PS51257">
    <property type="entry name" value="PROKAR_LIPOPROTEIN"/>
    <property type="match status" value="1"/>
</dbReference>
<keyword evidence="2" id="KW-0449">Lipoprotein</keyword>
<proteinExistence type="predicted"/>
<evidence type="ECO:0000313" key="2">
    <source>
        <dbReference type="EMBL" id="ERJ13238.1"/>
    </source>
</evidence>
<dbReference type="Proteomes" id="UP000005707">
    <property type="component" value="Unassembled WGS sequence"/>
</dbReference>
<evidence type="ECO:0000256" key="1">
    <source>
        <dbReference type="SAM" id="Phobius"/>
    </source>
</evidence>
<keyword evidence="1" id="KW-0812">Transmembrane</keyword>
<evidence type="ECO:0000313" key="3">
    <source>
        <dbReference type="Proteomes" id="UP000005707"/>
    </source>
</evidence>
<protein>
    <submittedName>
        <fullName evidence="2">Membrane lipoprotein</fullName>
    </submittedName>
</protein>
<gene>
    <name evidence="2" type="ORF">HLPCO_000862</name>
</gene>
<dbReference type="STRING" id="1033810.HLPCO_000862"/>
<reference evidence="2 3" key="1">
    <citation type="journal article" date="2011" name="J. Bacteriol.">
        <title>Genome sequence of Haloplasma contractile, an unusual contractile bacterium from a deep-sea anoxic brine lake.</title>
        <authorList>
            <person name="Antunes A."/>
            <person name="Alam I."/>
            <person name="El Dorry H."/>
            <person name="Siam R."/>
            <person name="Robertson A."/>
            <person name="Bajic V.B."/>
            <person name="Stingl U."/>
        </authorList>
    </citation>
    <scope>NUCLEOTIDE SEQUENCE [LARGE SCALE GENOMIC DNA]</scope>
    <source>
        <strain evidence="2 3">SSD-17B</strain>
    </source>
</reference>
<keyword evidence="1" id="KW-0472">Membrane</keyword>
<dbReference type="EMBL" id="AFNU02000002">
    <property type="protein sequence ID" value="ERJ13238.1"/>
    <property type="molecule type" value="Genomic_DNA"/>
</dbReference>
<feature type="transmembrane region" description="Helical" evidence="1">
    <location>
        <begin position="176"/>
        <end position="197"/>
    </location>
</feature>